<accession>A0A0A9DRA4</accession>
<evidence type="ECO:0000313" key="2">
    <source>
        <dbReference type="EMBL" id="JAD88175.1"/>
    </source>
</evidence>
<feature type="region of interest" description="Disordered" evidence="1">
    <location>
        <begin position="64"/>
        <end position="98"/>
    </location>
</feature>
<name>A0A0A9DRA4_ARUDO</name>
<reference evidence="2" key="2">
    <citation type="journal article" date="2015" name="Data Brief">
        <title>Shoot transcriptome of the giant reed, Arundo donax.</title>
        <authorList>
            <person name="Barrero R.A."/>
            <person name="Guerrero F.D."/>
            <person name="Moolhuijzen P."/>
            <person name="Goolsby J.A."/>
            <person name="Tidwell J."/>
            <person name="Bellgard S.E."/>
            <person name="Bellgard M.I."/>
        </authorList>
    </citation>
    <scope>NUCLEOTIDE SEQUENCE</scope>
    <source>
        <tissue evidence="2">Shoot tissue taken approximately 20 cm above the soil surface</tissue>
    </source>
</reference>
<reference evidence="2" key="1">
    <citation type="submission" date="2014-09" db="EMBL/GenBank/DDBJ databases">
        <authorList>
            <person name="Magalhaes I.L.F."/>
            <person name="Oliveira U."/>
            <person name="Santos F.R."/>
            <person name="Vidigal T.H.D.A."/>
            <person name="Brescovit A.D."/>
            <person name="Santos A.J."/>
        </authorList>
    </citation>
    <scope>NUCLEOTIDE SEQUENCE</scope>
    <source>
        <tissue evidence="2">Shoot tissue taken approximately 20 cm above the soil surface</tissue>
    </source>
</reference>
<dbReference type="AlphaFoldDB" id="A0A0A9DRA4"/>
<protein>
    <submittedName>
        <fullName evidence="2">Uncharacterized protein</fullName>
    </submittedName>
</protein>
<sequence>MQLLGHASHKPIPNKILSHLSANISLRSRTKPWNRLTGSMTQQLNPPTATPFLDRKELHLHKHLLPSSTKSKHQEENSKNHTAPTQRNETRGINDASS</sequence>
<dbReference type="EMBL" id="GBRH01209720">
    <property type="protein sequence ID" value="JAD88175.1"/>
    <property type="molecule type" value="Transcribed_RNA"/>
</dbReference>
<proteinExistence type="predicted"/>
<evidence type="ECO:0000256" key="1">
    <source>
        <dbReference type="SAM" id="MobiDB-lite"/>
    </source>
</evidence>
<organism evidence="2">
    <name type="scientific">Arundo donax</name>
    <name type="common">Giant reed</name>
    <name type="synonym">Donax arundinaceus</name>
    <dbReference type="NCBI Taxonomy" id="35708"/>
    <lineage>
        <taxon>Eukaryota</taxon>
        <taxon>Viridiplantae</taxon>
        <taxon>Streptophyta</taxon>
        <taxon>Embryophyta</taxon>
        <taxon>Tracheophyta</taxon>
        <taxon>Spermatophyta</taxon>
        <taxon>Magnoliopsida</taxon>
        <taxon>Liliopsida</taxon>
        <taxon>Poales</taxon>
        <taxon>Poaceae</taxon>
        <taxon>PACMAD clade</taxon>
        <taxon>Arundinoideae</taxon>
        <taxon>Arundineae</taxon>
        <taxon>Arundo</taxon>
    </lineage>
</organism>